<dbReference type="SMART" id="SM00271">
    <property type="entry name" value="DnaJ"/>
    <property type="match status" value="1"/>
</dbReference>
<name>A0A0S4JR42_BODSA</name>
<dbReference type="InterPro" id="IPR036869">
    <property type="entry name" value="J_dom_sf"/>
</dbReference>
<dbReference type="PANTHER" id="PTHR24075:SF0">
    <property type="entry name" value="TRANSLOCATION PROTEIN SEC63 HOMOLOG"/>
    <property type="match status" value="1"/>
</dbReference>
<evidence type="ECO:0000313" key="3">
    <source>
        <dbReference type="EMBL" id="CUG92668.1"/>
    </source>
</evidence>
<dbReference type="GO" id="GO:0008320">
    <property type="term" value="F:protein transmembrane transporter activity"/>
    <property type="evidence" value="ECO:0007669"/>
    <property type="project" value="TreeGrafter"/>
</dbReference>
<dbReference type="Proteomes" id="UP000051952">
    <property type="component" value="Unassembled WGS sequence"/>
</dbReference>
<dbReference type="CDD" id="cd06257">
    <property type="entry name" value="DnaJ"/>
    <property type="match status" value="1"/>
</dbReference>
<dbReference type="GO" id="GO:0031207">
    <property type="term" value="C:Sec62/Sec63 complex"/>
    <property type="evidence" value="ECO:0007669"/>
    <property type="project" value="TreeGrafter"/>
</dbReference>
<dbReference type="VEuPathDB" id="TriTrypDB:BSAL_38765"/>
<organism evidence="3 4">
    <name type="scientific">Bodo saltans</name>
    <name type="common">Flagellated protozoan</name>
    <dbReference type="NCBI Taxonomy" id="75058"/>
    <lineage>
        <taxon>Eukaryota</taxon>
        <taxon>Discoba</taxon>
        <taxon>Euglenozoa</taxon>
        <taxon>Kinetoplastea</taxon>
        <taxon>Metakinetoplastina</taxon>
        <taxon>Eubodonida</taxon>
        <taxon>Bodonidae</taxon>
        <taxon>Bodo</taxon>
    </lineage>
</organism>
<dbReference type="InterPro" id="IPR001623">
    <property type="entry name" value="DnaJ_domain"/>
</dbReference>
<dbReference type="AlphaFoldDB" id="A0A0S4JR42"/>
<feature type="transmembrane region" description="Helical" evidence="1">
    <location>
        <begin position="20"/>
        <end position="38"/>
    </location>
</feature>
<gene>
    <name evidence="3" type="ORF">BSAL_38765</name>
</gene>
<feature type="domain" description="J" evidence="2">
    <location>
        <begin position="140"/>
        <end position="211"/>
    </location>
</feature>
<dbReference type="SUPFAM" id="SSF46565">
    <property type="entry name" value="Chaperone J-domain"/>
    <property type="match status" value="1"/>
</dbReference>
<evidence type="ECO:0000259" key="2">
    <source>
        <dbReference type="PROSITE" id="PS50076"/>
    </source>
</evidence>
<dbReference type="EMBL" id="CYKH01002074">
    <property type="protein sequence ID" value="CUG92668.1"/>
    <property type="molecule type" value="Genomic_DNA"/>
</dbReference>
<dbReference type="GO" id="GO:0006620">
    <property type="term" value="P:post-translational protein targeting to endoplasmic reticulum membrane"/>
    <property type="evidence" value="ECO:0007669"/>
    <property type="project" value="TreeGrafter"/>
</dbReference>
<dbReference type="Pfam" id="PF00226">
    <property type="entry name" value="DnaJ"/>
    <property type="match status" value="1"/>
</dbReference>
<keyword evidence="1" id="KW-0812">Transmembrane</keyword>
<dbReference type="PROSITE" id="PS50076">
    <property type="entry name" value="DNAJ_2"/>
    <property type="match status" value="1"/>
</dbReference>
<evidence type="ECO:0000313" key="4">
    <source>
        <dbReference type="Proteomes" id="UP000051952"/>
    </source>
</evidence>
<dbReference type="PANTHER" id="PTHR24075">
    <property type="entry name" value="SEC63 DOMAIN-CONTAINING"/>
    <property type="match status" value="1"/>
</dbReference>
<keyword evidence="1" id="KW-0472">Membrane</keyword>
<feature type="transmembrane region" description="Helical" evidence="1">
    <location>
        <begin position="119"/>
        <end position="137"/>
    </location>
</feature>
<accession>A0A0S4JR42</accession>
<keyword evidence="4" id="KW-1185">Reference proteome</keyword>
<protein>
    <submittedName>
        <fullName evidence="3">DNA-J protein, putative</fullName>
    </submittedName>
</protein>
<dbReference type="GO" id="GO:0003723">
    <property type="term" value="F:RNA binding"/>
    <property type="evidence" value="ECO:0007669"/>
    <property type="project" value="TreeGrafter"/>
</dbReference>
<feature type="transmembrane region" description="Helical" evidence="1">
    <location>
        <begin position="224"/>
        <end position="244"/>
    </location>
</feature>
<dbReference type="PRINTS" id="PR00625">
    <property type="entry name" value="JDOMAIN"/>
</dbReference>
<dbReference type="OMA" id="LWHIRFD"/>
<evidence type="ECO:0000256" key="1">
    <source>
        <dbReference type="SAM" id="Phobius"/>
    </source>
</evidence>
<keyword evidence="1" id="KW-1133">Transmembrane helix</keyword>
<dbReference type="Gene3D" id="1.10.287.110">
    <property type="entry name" value="DnaJ domain"/>
    <property type="match status" value="1"/>
</dbReference>
<dbReference type="GO" id="GO:0006614">
    <property type="term" value="P:SRP-dependent cotranslational protein targeting to membrane"/>
    <property type="evidence" value="ECO:0007669"/>
    <property type="project" value="TreeGrafter"/>
</dbReference>
<sequence>MSSGGGYDGGIGGSDESFTAFAFAVVSVAVLLMYLPWLTRTIMGTYKYYTTTPVRRGDVLENPLVEIASSWAFIPSVLLTLAASPSMLVTGANICMKDKVFFLRCCMPKFLRFMIRPKILVLWLWFVLFSSTMYSTLTFDPHSILGVPSTASTGDIKKAYRALSKIYHPDQNKTEAARVVYVELRRAYKALVDREAFEEEEAQRQQEVSVGVGLPRFMTNQENGGFVLFGLLGVLFAVPFGLWYKFRSNNQIPKLVKHAHLDRERVETFLGIFGIPADPKYLERCASQQKILETLKSLGLAPSTATLSMVINFPSFVEFVARCMEPEKYRTALMNLGFEDQGIITLQAHFTKVGPDEVDAFLAAHPPIDTTPQAQLLSAADYRAAKYLFEQHTQQVDDAMETLVQTLPFEVRTPRKLVALHKEIYELLDLVYKAEKPLLRHVQNLVDMPRRVGELLSELEPEMDKSYRKSIKQYMEQQAQGKVQRRQMKMMHRQMGL</sequence>
<proteinExistence type="predicted"/>
<dbReference type="OrthoDB" id="10250354at2759"/>
<reference evidence="4" key="1">
    <citation type="submission" date="2015-09" db="EMBL/GenBank/DDBJ databases">
        <authorList>
            <consortium name="Pathogen Informatics"/>
        </authorList>
    </citation>
    <scope>NUCLEOTIDE SEQUENCE [LARGE SCALE GENOMIC DNA]</scope>
    <source>
        <strain evidence="4">Lake Konstanz</strain>
    </source>
</reference>